<keyword evidence="3" id="KW-1185">Reference proteome</keyword>
<protein>
    <submittedName>
        <fullName evidence="1">Uncharacterized protein</fullName>
    </submittedName>
</protein>
<dbReference type="InterPro" id="IPR011051">
    <property type="entry name" value="RmlC_Cupin_sf"/>
</dbReference>
<reference evidence="2" key="3">
    <citation type="submission" date="2024-03" db="EMBL/GenBank/DDBJ databases">
        <title>The Genome Sequence of Enterococcus sp. DIV0242b.</title>
        <authorList>
            <consortium name="The Broad Institute Genomics Platform"/>
            <consortium name="The Broad Institute Microbial Omics Core"/>
            <consortium name="The Broad Institute Genomic Center for Infectious Diseases"/>
            <person name="Earl A."/>
            <person name="Manson A."/>
            <person name="Gilmore M."/>
            <person name="Schwartman J."/>
            <person name="Shea T."/>
            <person name="Abouelleil A."/>
            <person name="Cao P."/>
            <person name="Chapman S."/>
            <person name="Cusick C."/>
            <person name="Young S."/>
            <person name="Neafsey D."/>
            <person name="Nusbaum C."/>
            <person name="Birren B."/>
        </authorList>
    </citation>
    <scope>NUCLEOTIDE SEQUENCE</scope>
    <source>
        <strain evidence="2">9E7_DIV0242</strain>
    </source>
</reference>
<dbReference type="RefSeq" id="WP_086347548.1">
    <property type="nucleotide sequence ID" value="NZ_CP147247.1"/>
</dbReference>
<reference evidence="2" key="2">
    <citation type="submission" date="2017-05" db="EMBL/GenBank/DDBJ databases">
        <authorList>
            <consortium name="The Broad Institute Genomics Platform"/>
            <consortium name="The Broad Institute Genomic Center for Infectious Diseases"/>
            <person name="Earl A."/>
            <person name="Manson A."/>
            <person name="Schwartman J."/>
            <person name="Gilmore M."/>
            <person name="Abouelleil A."/>
            <person name="Cao P."/>
            <person name="Chapman S."/>
            <person name="Cusick C."/>
            <person name="Shea T."/>
            <person name="Young S."/>
            <person name="Neafsey D."/>
            <person name="Nusbaum C."/>
            <person name="Birren B."/>
        </authorList>
    </citation>
    <scope>NUCLEOTIDE SEQUENCE</scope>
    <source>
        <strain evidence="2">9E7_DIV0242</strain>
    </source>
</reference>
<dbReference type="InterPro" id="IPR014710">
    <property type="entry name" value="RmlC-like_jellyroll"/>
</dbReference>
<accession>A0A242KC85</accession>
<evidence type="ECO:0000313" key="2">
    <source>
        <dbReference type="EMBL" id="WYJ88632.1"/>
    </source>
</evidence>
<dbReference type="SUPFAM" id="SSF51182">
    <property type="entry name" value="RmlC-like cupins"/>
    <property type="match status" value="1"/>
</dbReference>
<reference evidence="1" key="1">
    <citation type="submission" date="2017-05" db="EMBL/GenBank/DDBJ databases">
        <title>The Genome Sequence of Enterococcus sp. 9E7_DIV0242.</title>
        <authorList>
            <consortium name="The Broad Institute Genomics Platform"/>
            <consortium name="The Broad Institute Genomic Center for Infectious Diseases"/>
            <person name="Earl A."/>
            <person name="Manson A."/>
            <person name="Schwartman J."/>
            <person name="Gilmore M."/>
            <person name="Abouelleil A."/>
            <person name="Cao P."/>
            <person name="Chapman S."/>
            <person name="Cusick C."/>
            <person name="Shea T."/>
            <person name="Young S."/>
            <person name="Neafsey D."/>
            <person name="Nusbaum C."/>
            <person name="Birren B."/>
        </authorList>
    </citation>
    <scope>NUCLEOTIDE SEQUENCE [LARGE SCALE GENOMIC DNA]</scope>
    <source>
        <strain evidence="1">9E7_DIV0242</strain>
    </source>
</reference>
<evidence type="ECO:0000313" key="1">
    <source>
        <dbReference type="EMBL" id="OTP18576.1"/>
    </source>
</evidence>
<dbReference type="OrthoDB" id="1654318at2"/>
<sequence>MANDSLDIRKLQESIFVKKDEGTEVNYFLYPEFEIHKNVLTVGVIQEWHTHTVVEEVIVCTNGVFHVETIENHSMSSVCVKPGDVVRVKNSVHRLVNSGEADAEFLVFRFVPDGTNKQEIIKQDKCVYTENQIQDLLKKREE</sequence>
<organism evidence="1">
    <name type="scientific">Candidatus Enterococcus clewellii</name>
    <dbReference type="NCBI Taxonomy" id="1834193"/>
    <lineage>
        <taxon>Bacteria</taxon>
        <taxon>Bacillati</taxon>
        <taxon>Bacillota</taxon>
        <taxon>Bacilli</taxon>
        <taxon>Lactobacillales</taxon>
        <taxon>Enterococcaceae</taxon>
        <taxon>Enterococcus</taxon>
    </lineage>
</organism>
<dbReference type="AlphaFoldDB" id="A0A242KC85"/>
<proteinExistence type="predicted"/>
<name>A0A242KC85_9ENTE</name>
<dbReference type="EMBL" id="NGMM01000001">
    <property type="protein sequence ID" value="OTP18576.1"/>
    <property type="molecule type" value="Genomic_DNA"/>
</dbReference>
<dbReference type="Proteomes" id="UP000195141">
    <property type="component" value="Chromosome"/>
</dbReference>
<dbReference type="Gene3D" id="2.60.120.10">
    <property type="entry name" value="Jelly Rolls"/>
    <property type="match status" value="1"/>
</dbReference>
<dbReference type="EMBL" id="CP147247">
    <property type="protein sequence ID" value="WYJ88632.1"/>
    <property type="molecule type" value="Genomic_DNA"/>
</dbReference>
<gene>
    <name evidence="2" type="ORF">A5888_000351</name>
    <name evidence="1" type="ORF">A5888_000390</name>
</gene>
<evidence type="ECO:0000313" key="3">
    <source>
        <dbReference type="Proteomes" id="UP000195141"/>
    </source>
</evidence>